<organism evidence="1 2">
    <name type="scientific">Lasiodiplodia mahajangana</name>
    <dbReference type="NCBI Taxonomy" id="1108764"/>
    <lineage>
        <taxon>Eukaryota</taxon>
        <taxon>Fungi</taxon>
        <taxon>Dikarya</taxon>
        <taxon>Ascomycota</taxon>
        <taxon>Pezizomycotina</taxon>
        <taxon>Dothideomycetes</taxon>
        <taxon>Dothideomycetes incertae sedis</taxon>
        <taxon>Botryosphaeriales</taxon>
        <taxon>Botryosphaeriaceae</taxon>
        <taxon>Lasiodiplodia</taxon>
    </lineage>
</organism>
<accession>A0ACC2JL18</accession>
<keyword evidence="2" id="KW-1185">Reference proteome</keyword>
<evidence type="ECO:0000313" key="1">
    <source>
        <dbReference type="EMBL" id="KAJ8128193.1"/>
    </source>
</evidence>
<comment type="caution">
    <text evidence="1">The sequence shown here is derived from an EMBL/GenBank/DDBJ whole genome shotgun (WGS) entry which is preliminary data.</text>
</comment>
<sequence length="94" mass="10057">MLRFGGTLVCLGIPEGEPVPIAHAMPATMIAQQLNVISVTVGNRREAVETLEIAARGVIKFPIKVVGMSELQSVFDVMAEGKINGRVVLDLSRV</sequence>
<name>A0ACC2JL18_9PEZI</name>
<protein>
    <submittedName>
        <fullName evidence="1">Uncharacterized protein</fullName>
    </submittedName>
</protein>
<dbReference type="EMBL" id="JAPUUL010001158">
    <property type="protein sequence ID" value="KAJ8128193.1"/>
    <property type="molecule type" value="Genomic_DNA"/>
</dbReference>
<gene>
    <name evidence="1" type="ORF">O1611_g5441</name>
</gene>
<evidence type="ECO:0000313" key="2">
    <source>
        <dbReference type="Proteomes" id="UP001153332"/>
    </source>
</evidence>
<reference evidence="1" key="1">
    <citation type="submission" date="2022-12" db="EMBL/GenBank/DDBJ databases">
        <title>Genome Sequence of Lasiodiplodia mahajangana.</title>
        <authorList>
            <person name="Buettner E."/>
        </authorList>
    </citation>
    <scope>NUCLEOTIDE SEQUENCE</scope>
    <source>
        <strain evidence="1">VT137</strain>
    </source>
</reference>
<dbReference type="Proteomes" id="UP001153332">
    <property type="component" value="Unassembled WGS sequence"/>
</dbReference>
<proteinExistence type="predicted"/>